<gene>
    <name evidence="1" type="ORF">V6N11_059001</name>
</gene>
<protein>
    <submittedName>
        <fullName evidence="1">Uncharacterized protein</fullName>
    </submittedName>
</protein>
<dbReference type="Proteomes" id="UP001396334">
    <property type="component" value="Unassembled WGS sequence"/>
</dbReference>
<dbReference type="EMBL" id="JBBPBN010000002">
    <property type="protein sequence ID" value="KAK9045112.1"/>
    <property type="molecule type" value="Genomic_DNA"/>
</dbReference>
<name>A0ABR2U6P5_9ROSI</name>
<organism evidence="1 2">
    <name type="scientific">Hibiscus sabdariffa</name>
    <name type="common">roselle</name>
    <dbReference type="NCBI Taxonomy" id="183260"/>
    <lineage>
        <taxon>Eukaryota</taxon>
        <taxon>Viridiplantae</taxon>
        <taxon>Streptophyta</taxon>
        <taxon>Embryophyta</taxon>
        <taxon>Tracheophyta</taxon>
        <taxon>Spermatophyta</taxon>
        <taxon>Magnoliopsida</taxon>
        <taxon>eudicotyledons</taxon>
        <taxon>Gunneridae</taxon>
        <taxon>Pentapetalae</taxon>
        <taxon>rosids</taxon>
        <taxon>malvids</taxon>
        <taxon>Malvales</taxon>
        <taxon>Malvaceae</taxon>
        <taxon>Malvoideae</taxon>
        <taxon>Hibiscus</taxon>
    </lineage>
</organism>
<evidence type="ECO:0000313" key="1">
    <source>
        <dbReference type="EMBL" id="KAK9045112.1"/>
    </source>
</evidence>
<comment type="caution">
    <text evidence="1">The sequence shown here is derived from an EMBL/GenBank/DDBJ whole genome shotgun (WGS) entry which is preliminary data.</text>
</comment>
<evidence type="ECO:0000313" key="2">
    <source>
        <dbReference type="Proteomes" id="UP001396334"/>
    </source>
</evidence>
<sequence length="99" mass="10996">MQLQYMQSISPLNLSVGSGNICLLCYKSKSKQFSSQTAKKFNCRFWGNLGSDSLFNALLFCISVRLLPSYRGLCLASGLLGVWSFSRVRNGFINVLLMG</sequence>
<reference evidence="1 2" key="1">
    <citation type="journal article" date="2024" name="G3 (Bethesda)">
        <title>Genome assembly of Hibiscus sabdariffa L. provides insights into metabolisms of medicinal natural products.</title>
        <authorList>
            <person name="Kim T."/>
        </authorList>
    </citation>
    <scope>NUCLEOTIDE SEQUENCE [LARGE SCALE GENOMIC DNA]</scope>
    <source>
        <strain evidence="1">TK-2024</strain>
        <tissue evidence="1">Old leaves</tissue>
    </source>
</reference>
<proteinExistence type="predicted"/>
<accession>A0ABR2U6P5</accession>
<keyword evidence="2" id="KW-1185">Reference proteome</keyword>